<protein>
    <recommendedName>
        <fullName evidence="3">MACPF domain-containing protein</fullName>
    </recommendedName>
</protein>
<comment type="caution">
    <text evidence="1">The sequence shown here is derived from an EMBL/GenBank/DDBJ whole genome shotgun (WGS) entry which is preliminary data.</text>
</comment>
<evidence type="ECO:0000313" key="1">
    <source>
        <dbReference type="EMBL" id="KAK8982935.1"/>
    </source>
</evidence>
<keyword evidence="2" id="KW-1185">Reference proteome</keyword>
<dbReference type="EMBL" id="JBBPBN010000083">
    <property type="protein sequence ID" value="KAK8982935.1"/>
    <property type="molecule type" value="Genomic_DNA"/>
</dbReference>
<gene>
    <name evidence="1" type="ORF">V6N11_054920</name>
</gene>
<proteinExistence type="predicted"/>
<organism evidence="1 2">
    <name type="scientific">Hibiscus sabdariffa</name>
    <name type="common">roselle</name>
    <dbReference type="NCBI Taxonomy" id="183260"/>
    <lineage>
        <taxon>Eukaryota</taxon>
        <taxon>Viridiplantae</taxon>
        <taxon>Streptophyta</taxon>
        <taxon>Embryophyta</taxon>
        <taxon>Tracheophyta</taxon>
        <taxon>Spermatophyta</taxon>
        <taxon>Magnoliopsida</taxon>
        <taxon>eudicotyledons</taxon>
        <taxon>Gunneridae</taxon>
        <taxon>Pentapetalae</taxon>
        <taxon>rosids</taxon>
        <taxon>malvids</taxon>
        <taxon>Malvales</taxon>
        <taxon>Malvaceae</taxon>
        <taxon>Malvoideae</taxon>
        <taxon>Hibiscus</taxon>
    </lineage>
</organism>
<sequence length="216" mass="24110">MGESGNKNAASLQTAMNAVHALGRGFDVNFDTRLLYCKGVTGSRIVEIDDEHGRYIYLDNQTVLPNISRDIKNSSEPFGRHSSGGSATSMSFNSAFSFTGSTNIDASMTKTVAMDGFYIPVARFQLTKTPSALQENVKQAVPTSWEPSALARCDICQTTSYITFVYYGDEKLCPIYWKPEILRQRKSYKFRIMAYSTVKGYTLSLPPCHILMGKRY</sequence>
<reference evidence="1 2" key="1">
    <citation type="journal article" date="2024" name="G3 (Bethesda)">
        <title>Genome assembly of Hibiscus sabdariffa L. provides insights into metabolisms of medicinal natural products.</title>
        <authorList>
            <person name="Kim T."/>
        </authorList>
    </citation>
    <scope>NUCLEOTIDE SEQUENCE [LARGE SCALE GENOMIC DNA]</scope>
    <source>
        <strain evidence="1">TK-2024</strain>
        <tissue evidence="1">Old leaves</tissue>
    </source>
</reference>
<accession>A0ABR2P442</accession>
<name>A0ABR2P442_9ROSI</name>
<evidence type="ECO:0000313" key="2">
    <source>
        <dbReference type="Proteomes" id="UP001396334"/>
    </source>
</evidence>
<dbReference type="PANTHER" id="PTHR33199:SF15">
    <property type="entry name" value="MACPF DOMAIN-CONTAINING PROTEIN CAD1-LIKE"/>
    <property type="match status" value="1"/>
</dbReference>
<dbReference type="InterPro" id="IPR044663">
    <property type="entry name" value="CAD1/NSL1-like"/>
</dbReference>
<evidence type="ECO:0008006" key="3">
    <source>
        <dbReference type="Google" id="ProtNLM"/>
    </source>
</evidence>
<dbReference type="Proteomes" id="UP001396334">
    <property type="component" value="Unassembled WGS sequence"/>
</dbReference>
<dbReference type="PANTHER" id="PTHR33199">
    <property type="entry name" value="MACPF DOMAIN-CONTAINING PROTEIN CAD1"/>
    <property type="match status" value="1"/>
</dbReference>